<organism evidence="1">
    <name type="scientific">uncultured Caudovirales phage</name>
    <dbReference type="NCBI Taxonomy" id="2100421"/>
    <lineage>
        <taxon>Viruses</taxon>
        <taxon>Duplodnaviria</taxon>
        <taxon>Heunggongvirae</taxon>
        <taxon>Uroviricota</taxon>
        <taxon>Caudoviricetes</taxon>
        <taxon>Peduoviridae</taxon>
        <taxon>Maltschvirus</taxon>
        <taxon>Maltschvirus maltsch</taxon>
    </lineage>
</organism>
<dbReference type="EMBL" id="LR796346">
    <property type="protein sequence ID" value="CAB4138663.1"/>
    <property type="molecule type" value="Genomic_DNA"/>
</dbReference>
<sequence>MPTSTDLVTDLPADFETFGQAVDTSLADLKGGTSGQVLSKASNTDMDFTWVTSDDANAIQNTIVDAKGDLIAASAADTPARLAVGTNGQTLVANSTTSTGLAWSEDYAAYKNKLINSNFSIWQRGTSFTGTGNYFTADRWQGFRGGAVAGATWSRQTASLDGFQYSMRAQRDSGNTALNPLFVVQSFETDVTRQFQGKKITISFWAKAGANFSAASNNLGINIVTGTGTEASITAGFTTQVSTALTGATLTTSWQRFTATSAAVVPTTASQFALQIGYTPVGTAGAADNFEIAGVQLEVGETATGWSLAGATLQGELAACQRYYWRTTPGTANGSIAPTGIAKSTTVTTNLVTNPVAMRATPTSVDFSSLVAYDGVNAITISSVTLGTTVSASPFLASIDATGTGMTQFRPYYLYTNSTTGFLGFNAEL</sequence>
<gene>
    <name evidence="1" type="ORF">UFOVP334_6</name>
</gene>
<proteinExistence type="predicted"/>
<protein>
    <submittedName>
        <fullName evidence="1">Uncharacterized protein</fullName>
    </submittedName>
</protein>
<name>A0A6J5LZH8_9CAUD</name>
<reference evidence="1" key="1">
    <citation type="submission" date="2020-04" db="EMBL/GenBank/DDBJ databases">
        <authorList>
            <person name="Chiriac C."/>
            <person name="Salcher M."/>
            <person name="Ghai R."/>
            <person name="Kavagutti S V."/>
        </authorList>
    </citation>
    <scope>NUCLEOTIDE SEQUENCE</scope>
</reference>
<evidence type="ECO:0000313" key="1">
    <source>
        <dbReference type="EMBL" id="CAB4138663.1"/>
    </source>
</evidence>
<accession>A0A6J5LZH8</accession>